<name>A0A4U8UV52_STECR</name>
<dbReference type="AlphaFoldDB" id="A0A4U8UV52"/>
<gene>
    <name evidence="1" type="ORF">L596_003920</name>
</gene>
<dbReference type="EMBL" id="AZBU02000001">
    <property type="protein sequence ID" value="TMS36844.1"/>
    <property type="molecule type" value="Genomic_DNA"/>
</dbReference>
<reference evidence="1 2" key="2">
    <citation type="journal article" date="2019" name="G3 (Bethesda)">
        <title>Hybrid Assembly of the Genome of the Entomopathogenic Nematode Steinernema carpocapsae Identifies the X-Chromosome.</title>
        <authorList>
            <person name="Serra L."/>
            <person name="Macchietto M."/>
            <person name="Macias-Munoz A."/>
            <person name="McGill C.J."/>
            <person name="Rodriguez I.M."/>
            <person name="Rodriguez B."/>
            <person name="Murad R."/>
            <person name="Mortazavi A."/>
        </authorList>
    </citation>
    <scope>NUCLEOTIDE SEQUENCE [LARGE SCALE GENOMIC DNA]</scope>
    <source>
        <strain evidence="1 2">ALL</strain>
    </source>
</reference>
<accession>A0A4U8UV52</accession>
<keyword evidence="2" id="KW-1185">Reference proteome</keyword>
<proteinExistence type="predicted"/>
<dbReference type="Proteomes" id="UP000298663">
    <property type="component" value="Unassembled WGS sequence"/>
</dbReference>
<sequence length="68" mass="7842">MFTGSKLLRRHRRRKSECFERGSDPCTERKISVGGRSFASTSLRTESTEKWLLNMLECGVTFANESRL</sequence>
<protein>
    <submittedName>
        <fullName evidence="1">Uncharacterized protein</fullName>
    </submittedName>
</protein>
<evidence type="ECO:0000313" key="1">
    <source>
        <dbReference type="EMBL" id="TMS36844.1"/>
    </source>
</evidence>
<evidence type="ECO:0000313" key="2">
    <source>
        <dbReference type="Proteomes" id="UP000298663"/>
    </source>
</evidence>
<comment type="caution">
    <text evidence="1">The sequence shown here is derived from an EMBL/GenBank/DDBJ whole genome shotgun (WGS) entry which is preliminary data.</text>
</comment>
<reference evidence="1 2" key="1">
    <citation type="journal article" date="2015" name="Genome Biol.">
        <title>Comparative genomics of Steinernema reveals deeply conserved gene regulatory networks.</title>
        <authorList>
            <person name="Dillman A.R."/>
            <person name="Macchietto M."/>
            <person name="Porter C.F."/>
            <person name="Rogers A."/>
            <person name="Williams B."/>
            <person name="Antoshechkin I."/>
            <person name="Lee M.M."/>
            <person name="Goodwin Z."/>
            <person name="Lu X."/>
            <person name="Lewis E.E."/>
            <person name="Goodrich-Blair H."/>
            <person name="Stock S.P."/>
            <person name="Adams B.J."/>
            <person name="Sternberg P.W."/>
            <person name="Mortazavi A."/>
        </authorList>
    </citation>
    <scope>NUCLEOTIDE SEQUENCE [LARGE SCALE GENOMIC DNA]</scope>
    <source>
        <strain evidence="1 2">ALL</strain>
    </source>
</reference>
<organism evidence="1 2">
    <name type="scientific">Steinernema carpocapsae</name>
    <name type="common">Entomopathogenic nematode</name>
    <dbReference type="NCBI Taxonomy" id="34508"/>
    <lineage>
        <taxon>Eukaryota</taxon>
        <taxon>Metazoa</taxon>
        <taxon>Ecdysozoa</taxon>
        <taxon>Nematoda</taxon>
        <taxon>Chromadorea</taxon>
        <taxon>Rhabditida</taxon>
        <taxon>Tylenchina</taxon>
        <taxon>Panagrolaimomorpha</taxon>
        <taxon>Strongyloidoidea</taxon>
        <taxon>Steinernematidae</taxon>
        <taxon>Steinernema</taxon>
    </lineage>
</organism>